<feature type="region of interest" description="Disordered" evidence="1">
    <location>
        <begin position="1"/>
        <end position="30"/>
    </location>
</feature>
<dbReference type="Proteomes" id="UP000824782">
    <property type="component" value="Unassembled WGS sequence"/>
</dbReference>
<comment type="caution">
    <text evidence="2">The sequence shown here is derived from an EMBL/GenBank/DDBJ whole genome shotgun (WGS) entry which is preliminary data.</text>
</comment>
<evidence type="ECO:0000313" key="2">
    <source>
        <dbReference type="EMBL" id="KAG8599234.1"/>
    </source>
</evidence>
<reference evidence="2" key="1">
    <citation type="thesis" date="2020" institute="ProQuest LLC" country="789 East Eisenhower Parkway, Ann Arbor, MI, USA">
        <title>Comparative Genomics and Chromosome Evolution.</title>
        <authorList>
            <person name="Mudd A.B."/>
        </authorList>
    </citation>
    <scope>NUCLEOTIDE SEQUENCE</scope>
    <source>
        <strain evidence="2">237g6f4</strain>
        <tissue evidence="2">Blood</tissue>
    </source>
</reference>
<evidence type="ECO:0000256" key="1">
    <source>
        <dbReference type="SAM" id="MobiDB-lite"/>
    </source>
</evidence>
<keyword evidence="3" id="KW-1185">Reference proteome</keyword>
<dbReference type="AlphaFoldDB" id="A0AAV7DQM7"/>
<protein>
    <submittedName>
        <fullName evidence="2">Uncharacterized protein</fullName>
    </submittedName>
</protein>
<accession>A0AAV7DQM7</accession>
<dbReference type="EMBL" id="WNYA01000001">
    <property type="protein sequence ID" value="KAG8599234.1"/>
    <property type="molecule type" value="Genomic_DNA"/>
</dbReference>
<evidence type="ECO:0000313" key="3">
    <source>
        <dbReference type="Proteomes" id="UP000824782"/>
    </source>
</evidence>
<gene>
    <name evidence="2" type="ORF">GDO81_002954</name>
</gene>
<organism evidence="2 3">
    <name type="scientific">Engystomops pustulosus</name>
    <name type="common">Tungara frog</name>
    <name type="synonym">Physalaemus pustulosus</name>
    <dbReference type="NCBI Taxonomy" id="76066"/>
    <lineage>
        <taxon>Eukaryota</taxon>
        <taxon>Metazoa</taxon>
        <taxon>Chordata</taxon>
        <taxon>Craniata</taxon>
        <taxon>Vertebrata</taxon>
        <taxon>Euteleostomi</taxon>
        <taxon>Amphibia</taxon>
        <taxon>Batrachia</taxon>
        <taxon>Anura</taxon>
        <taxon>Neobatrachia</taxon>
        <taxon>Hyloidea</taxon>
        <taxon>Leptodactylidae</taxon>
        <taxon>Leiuperinae</taxon>
        <taxon>Engystomops</taxon>
    </lineage>
</organism>
<sequence length="73" mass="8263">MIRVTSPAFIRGGRGLPGVRGPFLPPGHQKDFHQMKLSLRSVTGKVMDESEMRMNMKMMHQRKERGRGGHSAM</sequence>
<proteinExistence type="predicted"/>
<name>A0AAV7DQM7_ENGPU</name>